<dbReference type="STRING" id="1548547.BA177_07310"/>
<keyword evidence="5" id="KW-0964">Secreted</keyword>
<proteinExistence type="inferred from homology"/>
<feature type="domain" description="Flagellar hook-associated protein 2 N-terminal" evidence="6">
    <location>
        <begin position="11"/>
        <end position="108"/>
    </location>
</feature>
<evidence type="ECO:0000256" key="2">
    <source>
        <dbReference type="ARBA" id="ARBA00011255"/>
    </source>
</evidence>
<dbReference type="GO" id="GO:0005576">
    <property type="term" value="C:extracellular region"/>
    <property type="evidence" value="ECO:0007669"/>
    <property type="project" value="UniProtKB-SubCell"/>
</dbReference>
<dbReference type="Proteomes" id="UP000092695">
    <property type="component" value="Chromosome"/>
</dbReference>
<dbReference type="InterPro" id="IPR003481">
    <property type="entry name" value="FliD_N"/>
</dbReference>
<evidence type="ECO:0000259" key="7">
    <source>
        <dbReference type="Pfam" id="PF07195"/>
    </source>
</evidence>
<comment type="function">
    <text evidence="5">Required for morphogenesis and for the elongation of the flagellar filament by facilitating polymerization of the flagellin monomers at the tip of growing filament. Forms a capping structure, which prevents flagellin subunits (transported through the central channel of the flagellum) from leaking out without polymerization at the distal end.</text>
</comment>
<comment type="similarity">
    <text evidence="1 5">Belongs to the FliD family.</text>
</comment>
<dbReference type="GO" id="GO:0009424">
    <property type="term" value="C:bacterial-type flagellum hook"/>
    <property type="evidence" value="ECO:0007669"/>
    <property type="project" value="UniProtKB-UniRule"/>
</dbReference>
<feature type="coiled-coil region" evidence="5">
    <location>
        <begin position="398"/>
        <end position="432"/>
    </location>
</feature>
<comment type="subcellular location">
    <subcellularLocation>
        <location evidence="5">Secreted</location>
    </subcellularLocation>
    <subcellularLocation>
        <location evidence="5">Bacterial flagellum</location>
    </subcellularLocation>
</comment>
<organism evidence="8 9">
    <name type="scientific">Woeseia oceani</name>
    <dbReference type="NCBI Taxonomy" id="1548547"/>
    <lineage>
        <taxon>Bacteria</taxon>
        <taxon>Pseudomonadati</taxon>
        <taxon>Pseudomonadota</taxon>
        <taxon>Gammaproteobacteria</taxon>
        <taxon>Woeseiales</taxon>
        <taxon>Woeseiaceae</taxon>
        <taxon>Woeseia</taxon>
    </lineage>
</organism>
<dbReference type="PANTHER" id="PTHR30288">
    <property type="entry name" value="FLAGELLAR CAP/ASSEMBLY PROTEIN FLID"/>
    <property type="match status" value="1"/>
</dbReference>
<keyword evidence="9" id="KW-1185">Reference proteome</keyword>
<dbReference type="OrthoDB" id="5980200at2"/>
<protein>
    <recommendedName>
        <fullName evidence="5">Flagellar hook-associated protein 2</fullName>
        <shortName evidence="5">HAP2</shortName>
    </recommendedName>
    <alternativeName>
        <fullName evidence="5">Flagellar cap protein</fullName>
    </alternativeName>
</protein>
<dbReference type="GO" id="GO:0071973">
    <property type="term" value="P:bacterial-type flagellum-dependent cell motility"/>
    <property type="evidence" value="ECO:0007669"/>
    <property type="project" value="TreeGrafter"/>
</dbReference>
<evidence type="ECO:0000313" key="9">
    <source>
        <dbReference type="Proteomes" id="UP000092695"/>
    </source>
</evidence>
<sequence>MASIISTGIGSGLDVSSLVSQLVAAEGQPAERRIATGEAKAQARLSAFGTLKSSLSEFRDKLDGMRTLNNFLTRQASSGNDEIFSVNVNSNALPARYAVEVVNTASAQKLQSGAFADADAIVGTGTLQLDVGGTAFSIEVDEENNTLSGIRDAINLATDNSGVAATIVNAAGGSYLILSADNTGAANSITVTQSGGDGGLAALAYDPANGLNSLTESIAAQDALIRIDGLDVTSSSNSITGAIDGVTIEVHASNAGSTETLAVENNTAAVKLRVNEFVESYNQLVATFDQLTSFDAESEIAGPLLGDSSLRAVRDQLRREMSTSIGDLGATFNTLREIGIEIGLDGTMSVVPEDLDAALADNFNNVGQLFASENGFAVRLFERVDGFLDDDGPLTTRTDGLNTTIEQYSEQRDRLNERLELLETRLLRQFNALDALVGQLSNTSNFLTQQLASLPSIGGSGD</sequence>
<dbReference type="RefSeq" id="WP_068614858.1">
    <property type="nucleotide sequence ID" value="NZ_CP016268.1"/>
</dbReference>
<dbReference type="InterPro" id="IPR040026">
    <property type="entry name" value="FliD"/>
</dbReference>
<dbReference type="GO" id="GO:0007155">
    <property type="term" value="P:cell adhesion"/>
    <property type="evidence" value="ECO:0007669"/>
    <property type="project" value="InterPro"/>
</dbReference>
<reference evidence="8 9" key="1">
    <citation type="submission" date="2016-06" db="EMBL/GenBank/DDBJ databases">
        <title>Complete genome sequence of a deep-branching marine Gamma Proteobacterium Woeseia oceani type strain XK5.</title>
        <authorList>
            <person name="Mu D."/>
            <person name="Du Z."/>
        </authorList>
    </citation>
    <scope>NUCLEOTIDE SEQUENCE [LARGE SCALE GENOMIC DNA]</scope>
    <source>
        <strain evidence="8 9">XK5</strain>
    </source>
</reference>
<comment type="subunit">
    <text evidence="2 5">Homopentamer.</text>
</comment>
<dbReference type="AlphaFoldDB" id="A0A193LET4"/>
<dbReference type="Pfam" id="PF02465">
    <property type="entry name" value="FliD_N"/>
    <property type="match status" value="1"/>
</dbReference>
<feature type="domain" description="Flagellar hook-associated protein 2 C-terminal" evidence="7">
    <location>
        <begin position="220"/>
        <end position="441"/>
    </location>
</feature>
<name>A0A193LET4_9GAMM</name>
<dbReference type="InterPro" id="IPR010809">
    <property type="entry name" value="FliD_C"/>
</dbReference>
<dbReference type="PANTHER" id="PTHR30288:SF0">
    <property type="entry name" value="FLAGELLAR HOOK-ASSOCIATED PROTEIN 2"/>
    <property type="match status" value="1"/>
</dbReference>
<dbReference type="Pfam" id="PF07195">
    <property type="entry name" value="FliD_C"/>
    <property type="match status" value="1"/>
</dbReference>
<evidence type="ECO:0000259" key="6">
    <source>
        <dbReference type="Pfam" id="PF02465"/>
    </source>
</evidence>
<evidence type="ECO:0000256" key="4">
    <source>
        <dbReference type="ARBA" id="ARBA00023143"/>
    </source>
</evidence>
<dbReference type="GO" id="GO:0009421">
    <property type="term" value="C:bacterial-type flagellum filament cap"/>
    <property type="evidence" value="ECO:0007669"/>
    <property type="project" value="InterPro"/>
</dbReference>
<keyword evidence="3 5" id="KW-0175">Coiled coil</keyword>
<dbReference type="EMBL" id="CP016268">
    <property type="protein sequence ID" value="ANO51040.1"/>
    <property type="molecule type" value="Genomic_DNA"/>
</dbReference>
<gene>
    <name evidence="8" type="ORF">BA177_07310</name>
</gene>
<evidence type="ECO:0000313" key="8">
    <source>
        <dbReference type="EMBL" id="ANO51040.1"/>
    </source>
</evidence>
<evidence type="ECO:0000256" key="5">
    <source>
        <dbReference type="RuleBase" id="RU362066"/>
    </source>
</evidence>
<dbReference type="KEGG" id="woc:BA177_07310"/>
<keyword evidence="4 5" id="KW-0975">Bacterial flagellum</keyword>
<evidence type="ECO:0000256" key="1">
    <source>
        <dbReference type="ARBA" id="ARBA00009764"/>
    </source>
</evidence>
<accession>A0A193LET4</accession>
<evidence type="ECO:0000256" key="3">
    <source>
        <dbReference type="ARBA" id="ARBA00023054"/>
    </source>
</evidence>